<comment type="caution">
    <text evidence="3">The sequence shown here is derived from an EMBL/GenBank/DDBJ whole genome shotgun (WGS) entry which is preliminary data.</text>
</comment>
<keyword evidence="4" id="KW-1185">Reference proteome</keyword>
<dbReference type="InterPro" id="IPR025330">
    <property type="entry name" value="DUF4236"/>
</dbReference>
<protein>
    <submittedName>
        <fullName evidence="3">DUF4236 domain-containing protein</fullName>
    </submittedName>
</protein>
<dbReference type="RefSeq" id="WP_386744825.1">
    <property type="nucleotide sequence ID" value="NZ_JBHRYA010000009.1"/>
</dbReference>
<proteinExistence type="predicted"/>
<gene>
    <name evidence="3" type="ORF">ACFONC_13210</name>
</gene>
<dbReference type="Proteomes" id="UP001595705">
    <property type="component" value="Unassembled WGS sequence"/>
</dbReference>
<evidence type="ECO:0000259" key="2">
    <source>
        <dbReference type="Pfam" id="PF14020"/>
    </source>
</evidence>
<name>A0ABV7XQ31_9GAMM</name>
<evidence type="ECO:0000256" key="1">
    <source>
        <dbReference type="SAM" id="Phobius"/>
    </source>
</evidence>
<feature type="domain" description="DUF4236" evidence="2">
    <location>
        <begin position="6"/>
        <end position="55"/>
    </location>
</feature>
<sequence length="153" mass="16251">MNPMGFRFQRRLNLGKGLGLNVSKSGIGSSFRGRYGSIGSTGLSIRSGIPGLTFRQGWGKGGQGAIVALAVMAIVTVTAVLTIMVFRAIVILACALWAGARWCALTASDYLEYRRMGAQDFTEQVPRLPNTTVVEPGDRTLGEIIRGSKSGNG</sequence>
<keyword evidence="1" id="KW-0812">Transmembrane</keyword>
<accession>A0ABV7XQ31</accession>
<evidence type="ECO:0000313" key="3">
    <source>
        <dbReference type="EMBL" id="MFC3717113.1"/>
    </source>
</evidence>
<dbReference type="Pfam" id="PF14020">
    <property type="entry name" value="DUF4236"/>
    <property type="match status" value="1"/>
</dbReference>
<keyword evidence="1" id="KW-0472">Membrane</keyword>
<dbReference type="EMBL" id="JBHRYA010000009">
    <property type="protein sequence ID" value="MFC3717113.1"/>
    <property type="molecule type" value="Genomic_DNA"/>
</dbReference>
<feature type="transmembrane region" description="Helical" evidence="1">
    <location>
        <begin position="65"/>
        <end position="98"/>
    </location>
</feature>
<reference evidence="4" key="1">
    <citation type="journal article" date="2019" name="Int. J. Syst. Evol. Microbiol.">
        <title>The Global Catalogue of Microorganisms (GCM) 10K type strain sequencing project: providing services to taxonomists for standard genome sequencing and annotation.</title>
        <authorList>
            <consortium name="The Broad Institute Genomics Platform"/>
            <consortium name="The Broad Institute Genome Sequencing Center for Infectious Disease"/>
            <person name="Wu L."/>
            <person name="Ma J."/>
        </authorList>
    </citation>
    <scope>NUCLEOTIDE SEQUENCE [LARGE SCALE GENOMIC DNA]</scope>
    <source>
        <strain evidence="4">KCTC 42441</strain>
    </source>
</reference>
<evidence type="ECO:0000313" key="4">
    <source>
        <dbReference type="Proteomes" id="UP001595705"/>
    </source>
</evidence>
<organism evidence="3 4">
    <name type="scientific">Luteimonas soli</name>
    <dbReference type="NCBI Taxonomy" id="1648966"/>
    <lineage>
        <taxon>Bacteria</taxon>
        <taxon>Pseudomonadati</taxon>
        <taxon>Pseudomonadota</taxon>
        <taxon>Gammaproteobacteria</taxon>
        <taxon>Lysobacterales</taxon>
        <taxon>Lysobacteraceae</taxon>
        <taxon>Luteimonas</taxon>
    </lineage>
</organism>
<keyword evidence="1" id="KW-1133">Transmembrane helix</keyword>